<dbReference type="FunCoup" id="A0A2T2ZWS6">
    <property type="interactions" value="34"/>
</dbReference>
<dbReference type="PROSITE" id="PS51207">
    <property type="entry name" value="PXA"/>
    <property type="match status" value="1"/>
</dbReference>
<dbReference type="CDD" id="cd06876">
    <property type="entry name" value="PX_MDM1p"/>
    <property type="match status" value="1"/>
</dbReference>
<evidence type="ECO:0000259" key="15">
    <source>
        <dbReference type="PROSITE" id="PS50132"/>
    </source>
</evidence>
<evidence type="ECO:0000256" key="2">
    <source>
        <dbReference type="ARBA" id="ARBA00004123"/>
    </source>
</evidence>
<keyword evidence="6 12" id="KW-0808">Transferase</keyword>
<dbReference type="Pfam" id="PF00615">
    <property type="entry name" value="RGS"/>
    <property type="match status" value="1"/>
</dbReference>
<feature type="compositionally biased region" description="Polar residues" evidence="13">
    <location>
        <begin position="861"/>
        <end position="879"/>
    </location>
</feature>
<feature type="compositionally biased region" description="Basic and acidic residues" evidence="13">
    <location>
        <begin position="1084"/>
        <end position="1097"/>
    </location>
</feature>
<evidence type="ECO:0000256" key="10">
    <source>
        <dbReference type="ARBA" id="ARBA00023242"/>
    </source>
</evidence>
<organism evidence="18 19">
    <name type="scientific">Coniella lustricola</name>
    <dbReference type="NCBI Taxonomy" id="2025994"/>
    <lineage>
        <taxon>Eukaryota</taxon>
        <taxon>Fungi</taxon>
        <taxon>Dikarya</taxon>
        <taxon>Ascomycota</taxon>
        <taxon>Pezizomycotina</taxon>
        <taxon>Sordariomycetes</taxon>
        <taxon>Sordariomycetidae</taxon>
        <taxon>Diaporthales</taxon>
        <taxon>Schizoparmaceae</taxon>
        <taxon>Coniella</taxon>
    </lineage>
</organism>
<feature type="compositionally biased region" description="Polar residues" evidence="13">
    <location>
        <begin position="902"/>
        <end position="920"/>
    </location>
</feature>
<dbReference type="Pfam" id="PF02390">
    <property type="entry name" value="Methyltransf_4"/>
    <property type="match status" value="1"/>
</dbReference>
<evidence type="ECO:0000313" key="18">
    <source>
        <dbReference type="EMBL" id="PSR78646.1"/>
    </source>
</evidence>
<keyword evidence="19" id="KW-1185">Reference proteome</keyword>
<keyword evidence="7 12" id="KW-0949">S-adenosyl-L-methionine</keyword>
<evidence type="ECO:0000259" key="17">
    <source>
        <dbReference type="PROSITE" id="PS51207"/>
    </source>
</evidence>
<dbReference type="Proteomes" id="UP000241462">
    <property type="component" value="Unassembled WGS sequence"/>
</dbReference>
<evidence type="ECO:0000256" key="12">
    <source>
        <dbReference type="HAMAP-Rule" id="MF_03055"/>
    </source>
</evidence>
<dbReference type="InParanoid" id="A0A2T2ZWS6"/>
<dbReference type="InterPro" id="IPR013937">
    <property type="entry name" value="Sorting_nexin_C"/>
</dbReference>
<feature type="region of interest" description="Disordered" evidence="13">
    <location>
        <begin position="1"/>
        <end position="38"/>
    </location>
</feature>
<reference evidence="18 19" key="1">
    <citation type="journal article" date="2018" name="Mycol. Prog.">
        <title>Coniella lustricola, a new species from submerged detritus.</title>
        <authorList>
            <person name="Raudabaugh D.B."/>
            <person name="Iturriaga T."/>
            <person name="Carver A."/>
            <person name="Mondo S."/>
            <person name="Pangilinan J."/>
            <person name="Lipzen A."/>
            <person name="He G."/>
            <person name="Amirebrahimi M."/>
            <person name="Grigoriev I.V."/>
            <person name="Miller A.N."/>
        </authorList>
    </citation>
    <scope>NUCLEOTIDE SEQUENCE [LARGE SCALE GENOMIC DNA]</scope>
    <source>
        <strain evidence="18 19">B22-T-1</strain>
    </source>
</reference>
<sequence length="1554" mass="174389">MSHANSRNSGPPPPKRQKREAYRSAHRADENSTELPRKKFFRQRAHANPFSDHNLVYPSCPDMMDWSEMYPAYVAPDQEQTAAETTTAAEENGQVVKAVKKPKVLTQNVEVADIGCGFGGLLMALGPLMPDTLCLGLEIRTSVTEYVEGKVRALRNQSRLEGKNQYQNIACLRANTMKFLPNFFRKAQLSKIFICFPDPHFKAKKHKARIVSTQINSEYAYVLRPGGIVYTITDVKDLHEWMVSHFEAHPAFERVSLEEQEADECVRVMSTETEESKKVSRNQGQKFVALYRRDVILAGIASFIAWGYATNWFPVIRWAGHAFVSGFVTALLLLLAASLVLSRPSNLAASVRAPRLPGRPKFLGKEAWRAESAALRKRQTFTKQPLYPASPAISGALDEVLDLITRDFVWSWASKISPNPVFRNEVDKAIRCAIENIRDRLFQVDLPEVLTTRLVPLMTAHFRDFNEAERAVRGRKLNRSVTESEELDLAIASKYRDGKLHPAAALSFSDLKLTQQDYLRRITTKILPNVLPESILNSRAVATLIREIVACAVLSPILQALSDPDTWNQIMENFGRNMLQDRSTVRKLRAALDEHAPSAPKSNKPIAFPRLAPGDSERRFERFVRAIRKVANLSDARRFRSEVTSQLKRDSQQEAQDPVYLRRLDMGKRLLDQRVQLLAAGRDRTSLTLPPNQIATPESKLENASLAELLRDASGLSYFMEYMDRLQLMSLVQFWLVVDGFRNPLEEDGHDDDGHLPLSLPPWTNSDRQDLAQIEQAYLLKPELKVPGSSKRTVREFLEAGKTATPEQYYRARKAILRAQHAVLEEMQSRHFSSFKKSDLWYKCLAAEEASQTYTQPAQNTAALPENQSPPAVSRTTTAFAGKPGPLTRLAPKLNPKLQPRRTGSSSDLLTHHQSPSSNLDALLEPRRSLDARRSTETRLSLDENRPTSLFDDEEGDQDVLADSVASLEQNQGPRPPDRNVVAAMEEALNNILEDTRPPTSEDLRQSLFGDDDVDSAIFSDNETSSKKGQGDVGRSSNGKEPEKPSLSSLGLVSAASRIGVFVDDDLFGDEDRYLSDEPDDTDSPNKKDDMDDIHEAAPGDLGLAEAITALTNDIDKLETQGAVVDSLLRKAELTNNTAELRILRKSKASLDREIRRKELQRQQYVVQESDNSLYGRSTIRIKTIQVGHEGDGREYAAYIIEVARKAGEKMPAASWLITRRYSEFHELHQRLRSKYPSVRHLDFPRRRVVMKLQSDFLQKRRQALEKYLRELLLLPDVCRSRDLRAFLSQSVIKSSGDHLEEDDRKDMMTRFYDSVTDGVEDILGSIPVLDQLSAAGQNLIAAATSQINTLGPSVNLVDPAANSSDSATAAEAEAELAAFEGREHMEAEPFVKPICDIFLEVFELNRGSNANWLRGRAVVVVLHQLLGGTIERKLRDNVRMLVQEEAVLKYIALLKDSMWPGGETFGTGKKARTKTEKTSTRREASLMLATLVPDLAGSVVGRVNAQAASRRLFATFNNARLKMQNSCANIDQSSTHLAFTVMDEVIDILFNEK</sequence>
<feature type="region of interest" description="Disordered" evidence="13">
    <location>
        <begin position="1070"/>
        <end position="1097"/>
    </location>
</feature>
<protein>
    <recommendedName>
        <fullName evidence="12">tRNA (guanine-N(7)-)-methyltransferase</fullName>
        <ecNumber evidence="12">2.1.1.33</ecNumber>
    </recommendedName>
    <alternativeName>
        <fullName evidence="12">Transfer RNA methyltransferase 8</fullName>
    </alternativeName>
    <alternativeName>
        <fullName evidence="12">tRNA (guanine(46)-N(7))-methyltransferase</fullName>
    </alternativeName>
    <alternativeName>
        <fullName evidence="12">tRNA(m7G46)-methyltransferase</fullName>
    </alternativeName>
</protein>
<dbReference type="GO" id="GO:0106143">
    <property type="term" value="C:tRNA (m7G46) methyltransferase complex"/>
    <property type="evidence" value="ECO:0007669"/>
    <property type="project" value="UniProtKB-ARBA"/>
</dbReference>
<comment type="subunit">
    <text evidence="12">Forms a complex with TRM82.</text>
</comment>
<feature type="transmembrane region" description="Helical" evidence="14">
    <location>
        <begin position="295"/>
        <end position="316"/>
    </location>
</feature>
<feature type="region of interest" description="Disordered" evidence="13">
    <location>
        <begin position="861"/>
        <end position="956"/>
    </location>
</feature>
<dbReference type="GO" id="GO:0005634">
    <property type="term" value="C:nucleus"/>
    <property type="evidence" value="ECO:0007669"/>
    <property type="project" value="UniProtKB-SubCell"/>
</dbReference>
<feature type="binding site" evidence="12">
    <location>
        <position position="115"/>
    </location>
    <ligand>
        <name>S-adenosyl-L-methionine</name>
        <dbReference type="ChEBI" id="CHEBI:59789"/>
    </ligand>
</feature>
<dbReference type="GO" id="GO:0035091">
    <property type="term" value="F:phosphatidylinositol binding"/>
    <property type="evidence" value="ECO:0007669"/>
    <property type="project" value="InterPro"/>
</dbReference>
<dbReference type="SUPFAM" id="SSF48097">
    <property type="entry name" value="Regulator of G-protein signaling, RGS"/>
    <property type="match status" value="1"/>
</dbReference>
<dbReference type="InterPro" id="IPR003114">
    <property type="entry name" value="Phox_assoc"/>
</dbReference>
<dbReference type="PROSITE" id="PS50132">
    <property type="entry name" value="RGS"/>
    <property type="match status" value="1"/>
</dbReference>
<dbReference type="EMBL" id="KZ678599">
    <property type="protein sequence ID" value="PSR78646.1"/>
    <property type="molecule type" value="Genomic_DNA"/>
</dbReference>
<keyword evidence="14" id="KW-0812">Transmembrane</keyword>
<dbReference type="Pfam" id="PF08628">
    <property type="entry name" value="Nexin_C"/>
    <property type="match status" value="1"/>
</dbReference>
<comment type="pathway">
    <text evidence="11 12">tRNA modification; N(7)-methylguanine-tRNA biosynthesis.</text>
</comment>
<evidence type="ECO:0000256" key="11">
    <source>
        <dbReference type="ARBA" id="ARBA00060552"/>
    </source>
</evidence>
<evidence type="ECO:0000256" key="14">
    <source>
        <dbReference type="SAM" id="Phobius"/>
    </source>
</evidence>
<dbReference type="InterPro" id="IPR016137">
    <property type="entry name" value="RGS"/>
</dbReference>
<feature type="domain" description="PX" evidence="16">
    <location>
        <begin position="1177"/>
        <end position="1295"/>
    </location>
</feature>
<dbReference type="Pfam" id="PF02194">
    <property type="entry name" value="PXA"/>
    <property type="match status" value="1"/>
</dbReference>
<gene>
    <name evidence="12" type="primary">TRM8</name>
    <name evidence="18" type="ORF">BD289DRAFT_469480</name>
</gene>
<dbReference type="SMART" id="SM00313">
    <property type="entry name" value="PXA"/>
    <property type="match status" value="1"/>
</dbReference>
<keyword evidence="4 12" id="KW-0820">tRNA-binding</keyword>
<dbReference type="GO" id="GO:0000049">
    <property type="term" value="F:tRNA binding"/>
    <property type="evidence" value="ECO:0007669"/>
    <property type="project" value="UniProtKB-UniRule"/>
</dbReference>
<feature type="binding site" evidence="12">
    <location>
        <begin position="273"/>
        <end position="275"/>
    </location>
    <ligand>
        <name>S-adenosyl-L-methionine</name>
        <dbReference type="ChEBI" id="CHEBI:59789"/>
    </ligand>
</feature>
<dbReference type="PROSITE" id="PS51625">
    <property type="entry name" value="SAM_MT_TRMB"/>
    <property type="match status" value="1"/>
</dbReference>
<feature type="compositionally biased region" description="Basic and acidic residues" evidence="13">
    <location>
        <begin position="19"/>
        <end position="30"/>
    </location>
</feature>
<dbReference type="InterPro" id="IPR003358">
    <property type="entry name" value="tRNA_(Gua-N-7)_MeTrfase_Trmb"/>
</dbReference>
<dbReference type="InterPro" id="IPR036871">
    <property type="entry name" value="PX_dom_sf"/>
</dbReference>
<dbReference type="InterPro" id="IPR029063">
    <property type="entry name" value="SAM-dependent_MTases_sf"/>
</dbReference>
<keyword evidence="14" id="KW-1133">Transmembrane helix</keyword>
<evidence type="ECO:0000256" key="6">
    <source>
        <dbReference type="ARBA" id="ARBA00022679"/>
    </source>
</evidence>
<evidence type="ECO:0000256" key="1">
    <source>
        <dbReference type="ARBA" id="ARBA00000142"/>
    </source>
</evidence>
<feature type="domain" description="RGS" evidence="15">
    <location>
        <begin position="705"/>
        <end position="845"/>
    </location>
</feature>
<feature type="binding site" evidence="12">
    <location>
        <position position="195"/>
    </location>
    <ligand>
        <name>S-adenosyl-L-methionine</name>
        <dbReference type="ChEBI" id="CHEBI:59789"/>
    </ligand>
</feature>
<accession>A0A2T2ZWS6</accession>
<dbReference type="EC" id="2.1.1.33" evidence="12"/>
<evidence type="ECO:0000256" key="5">
    <source>
        <dbReference type="ARBA" id="ARBA00022603"/>
    </source>
</evidence>
<comment type="function">
    <text evidence="12">Catalyzes the formation of N(7)-methylguanine at position 46 (m7G46) in tRNA.</text>
</comment>
<evidence type="ECO:0000256" key="13">
    <source>
        <dbReference type="SAM" id="MobiDB-lite"/>
    </source>
</evidence>
<feature type="active site" evidence="12">
    <location>
        <position position="198"/>
    </location>
</feature>
<keyword evidence="8 12" id="KW-0819">tRNA processing</keyword>
<comment type="subcellular location">
    <subcellularLocation>
        <location evidence="2 12">Nucleus</location>
    </subcellularLocation>
</comment>
<dbReference type="STRING" id="2025994.A0A2T2ZWS6"/>
<dbReference type="GO" id="GO:0008176">
    <property type="term" value="F:tRNA (guanine(46)-N7)-methyltransferase activity"/>
    <property type="evidence" value="ECO:0007669"/>
    <property type="project" value="UniProtKB-UniRule"/>
</dbReference>
<dbReference type="PANTHER" id="PTHR22775:SF3">
    <property type="entry name" value="SORTING NEXIN-13"/>
    <property type="match status" value="1"/>
</dbReference>
<evidence type="ECO:0000256" key="7">
    <source>
        <dbReference type="ARBA" id="ARBA00022691"/>
    </source>
</evidence>
<dbReference type="Pfam" id="PF00787">
    <property type="entry name" value="PX"/>
    <property type="match status" value="1"/>
</dbReference>
<dbReference type="HAMAP" id="MF_03055">
    <property type="entry name" value="tRNA_methyltr_TrmB_euk"/>
    <property type="match status" value="1"/>
</dbReference>
<evidence type="ECO:0000259" key="16">
    <source>
        <dbReference type="PROSITE" id="PS50195"/>
    </source>
</evidence>
<comment type="catalytic activity">
    <reaction evidence="1 12">
        <text>guanosine(46) in tRNA + S-adenosyl-L-methionine = N(7)-methylguanosine(46) in tRNA + S-adenosyl-L-homocysteine</text>
        <dbReference type="Rhea" id="RHEA:42708"/>
        <dbReference type="Rhea" id="RHEA-COMP:10188"/>
        <dbReference type="Rhea" id="RHEA-COMP:10189"/>
        <dbReference type="ChEBI" id="CHEBI:57856"/>
        <dbReference type="ChEBI" id="CHEBI:59789"/>
        <dbReference type="ChEBI" id="CHEBI:74269"/>
        <dbReference type="ChEBI" id="CHEBI:74480"/>
        <dbReference type="EC" id="2.1.1.33"/>
    </reaction>
</comment>
<dbReference type="InterPro" id="IPR025763">
    <property type="entry name" value="Trm8_euk"/>
</dbReference>
<feature type="binding site" evidence="12">
    <location>
        <begin position="175"/>
        <end position="176"/>
    </location>
    <ligand>
        <name>S-adenosyl-L-methionine</name>
        <dbReference type="ChEBI" id="CHEBI:59789"/>
    </ligand>
</feature>
<dbReference type="SUPFAM" id="SSF64268">
    <property type="entry name" value="PX domain"/>
    <property type="match status" value="1"/>
</dbReference>
<dbReference type="NCBIfam" id="TIGR00091">
    <property type="entry name" value="tRNA (guanosine(46)-N7)-methyltransferase TrmB"/>
    <property type="match status" value="1"/>
</dbReference>
<keyword evidence="9 12" id="KW-0694">RNA-binding</keyword>
<dbReference type="Gene3D" id="3.40.50.150">
    <property type="entry name" value="Vaccinia Virus protein VP39"/>
    <property type="match status" value="1"/>
</dbReference>
<dbReference type="Gene3D" id="3.30.1520.10">
    <property type="entry name" value="Phox-like domain"/>
    <property type="match status" value="1"/>
</dbReference>
<keyword evidence="5 12" id="KW-0489">Methyltransferase</keyword>
<comment type="similarity">
    <text evidence="3">Belongs to the sorting nexin family.</text>
</comment>
<dbReference type="SUPFAM" id="SSF53335">
    <property type="entry name" value="S-adenosyl-L-methionine-dependent methyltransferases"/>
    <property type="match status" value="1"/>
</dbReference>
<evidence type="ECO:0000256" key="3">
    <source>
        <dbReference type="ARBA" id="ARBA00010883"/>
    </source>
</evidence>
<evidence type="ECO:0000313" key="19">
    <source>
        <dbReference type="Proteomes" id="UP000241462"/>
    </source>
</evidence>
<dbReference type="SMART" id="SM00315">
    <property type="entry name" value="RGS"/>
    <property type="match status" value="1"/>
</dbReference>
<feature type="compositionally biased region" description="Basic and acidic residues" evidence="13">
    <location>
        <begin position="924"/>
        <end position="946"/>
    </location>
</feature>
<evidence type="ECO:0000256" key="4">
    <source>
        <dbReference type="ARBA" id="ARBA00022555"/>
    </source>
</evidence>
<dbReference type="UniPathway" id="UPA00989"/>
<dbReference type="InterPro" id="IPR036305">
    <property type="entry name" value="RGS_sf"/>
</dbReference>
<comment type="similarity">
    <text evidence="12">Belongs to the class I-like SAM-binding methyltransferase superfamily. TrmB family.</text>
</comment>
<dbReference type="FunFam" id="3.40.50.150:FF:000060">
    <property type="entry name" value="tRNA (guanine-N(7)-)-methyltransferase"/>
    <property type="match status" value="1"/>
</dbReference>
<feature type="transmembrane region" description="Helical" evidence="14">
    <location>
        <begin position="322"/>
        <end position="342"/>
    </location>
</feature>
<keyword evidence="14" id="KW-0472">Membrane</keyword>
<name>A0A2T2ZWS6_9PEZI</name>
<evidence type="ECO:0000256" key="8">
    <source>
        <dbReference type="ARBA" id="ARBA00022694"/>
    </source>
</evidence>
<feature type="domain" description="PXA" evidence="17">
    <location>
        <begin position="390"/>
        <end position="579"/>
    </location>
</feature>
<proteinExistence type="inferred from homology"/>
<dbReference type="SMART" id="SM00312">
    <property type="entry name" value="PX"/>
    <property type="match status" value="1"/>
</dbReference>
<dbReference type="Gene3D" id="1.10.167.10">
    <property type="entry name" value="Regulator of G-protein Signalling 4, domain 2"/>
    <property type="match status" value="1"/>
</dbReference>
<dbReference type="PANTHER" id="PTHR22775">
    <property type="entry name" value="SORTING NEXIN"/>
    <property type="match status" value="1"/>
</dbReference>
<evidence type="ECO:0000256" key="9">
    <source>
        <dbReference type="ARBA" id="ARBA00022884"/>
    </source>
</evidence>
<dbReference type="InterPro" id="IPR001683">
    <property type="entry name" value="PX_dom"/>
</dbReference>
<feature type="binding site" evidence="12">
    <location>
        <begin position="138"/>
        <end position="139"/>
    </location>
    <ligand>
        <name>S-adenosyl-L-methionine</name>
        <dbReference type="ChEBI" id="CHEBI:59789"/>
    </ligand>
</feature>
<feature type="compositionally biased region" description="Basic and acidic residues" evidence="13">
    <location>
        <begin position="994"/>
        <end position="1005"/>
    </location>
</feature>
<keyword evidence="10 12" id="KW-0539">Nucleus</keyword>
<dbReference type="InterPro" id="IPR044926">
    <property type="entry name" value="RGS_subdomain_2"/>
</dbReference>
<dbReference type="OrthoDB" id="120967at2759"/>
<feature type="region of interest" description="Disordered" evidence="13">
    <location>
        <begin position="992"/>
        <end position="1049"/>
    </location>
</feature>
<dbReference type="PROSITE" id="PS50195">
    <property type="entry name" value="PX"/>
    <property type="match status" value="1"/>
</dbReference>